<dbReference type="Gene3D" id="1.25.40.10">
    <property type="entry name" value="Tetratricopeptide repeat domain"/>
    <property type="match status" value="1"/>
</dbReference>
<keyword evidence="1" id="KW-0472">Membrane</keyword>
<evidence type="ECO:0000313" key="4">
    <source>
        <dbReference type="Proteomes" id="UP000238730"/>
    </source>
</evidence>
<feature type="chain" id="PRO_5015460399" evidence="2">
    <location>
        <begin position="23"/>
        <end position="759"/>
    </location>
</feature>
<dbReference type="Proteomes" id="UP000238730">
    <property type="component" value="Unassembled WGS sequence"/>
</dbReference>
<dbReference type="InterPro" id="IPR011990">
    <property type="entry name" value="TPR-like_helical_dom_sf"/>
</dbReference>
<feature type="signal peptide" evidence="2">
    <location>
        <begin position="1"/>
        <end position="22"/>
    </location>
</feature>
<dbReference type="EMBL" id="MSCJ01000001">
    <property type="protein sequence ID" value="PQJ67754.1"/>
    <property type="molecule type" value="Genomic_DNA"/>
</dbReference>
<evidence type="ECO:0000256" key="1">
    <source>
        <dbReference type="SAM" id="Phobius"/>
    </source>
</evidence>
<dbReference type="RefSeq" id="WP_105060875.1">
    <property type="nucleotide sequence ID" value="NZ_MSCJ01000001.1"/>
</dbReference>
<dbReference type="AlphaFoldDB" id="A0A2S7W1P2"/>
<dbReference type="SMART" id="SM00028">
    <property type="entry name" value="TPR"/>
    <property type="match status" value="5"/>
</dbReference>
<reference evidence="3 4" key="1">
    <citation type="submission" date="2016-12" db="EMBL/GenBank/DDBJ databases">
        <title>Diversity of luminous bacteria.</title>
        <authorList>
            <person name="Yoshizawa S."/>
            <person name="Kogure K."/>
        </authorList>
    </citation>
    <scope>NUCLEOTIDE SEQUENCE [LARGE SCALE GENOMIC DNA]</scope>
    <source>
        <strain evidence="3 4">LC1-200</strain>
    </source>
</reference>
<protein>
    <submittedName>
        <fullName evidence="3">GGDEF domain-containing protein</fullName>
    </submittedName>
</protein>
<keyword evidence="2" id="KW-0732">Signal</keyword>
<keyword evidence="1" id="KW-0812">Transmembrane</keyword>
<sequence>MFFRRLLCTALFLFLTSFSLQAKIYTVPMLSEANSLLLSQPERALSITQKYLSQRRLSKPQDPARVHINEESDHTIRTPLNTVNALQIQAKALSILQRSEQAIAVIKKAEKIATEHHLIYPLYESQLLLATFYWENLRNSTTALKMLDNIDAESRKAPSLKLTKQLQVLKYRSLMLRANIESSIGADEKAEKLYIKAKGYLVALDDQDELINYQLKLGQHYLKHQHYDMALDRLLSGYWLAVETDDQGQIAQANYYLAELFDERKVFDKALDHATQAGEFFERYKRGQQLAKTLTLIASIYEQQGRYNLALVHYFNALDQENQLEHDVRSARLRLNIARVYLHLYNYTKAEVYIVQARNLALQTGNENIVAESQILQGQLELAENKLDDAVTSLQAGLISASRIGAVKLQLLGESILSEAFEKQNDYYNALLSQRRYEQLYAGQQESIARSNVEVFKQQQKMMERSLKLEEMEREQFESEKALYKQQKITMILIGVLAFMLLLLLRRQHLNKQLKQQLAQLRTDYYTHPRSGLRNLRMLNARLANSLQQSSANFEQWHLGEIINEPLSDRLRFALFEVSCLKRIYLEQGYKQGLDAEKAFGLYLQEQVLEPARIYHFSDAMFLYIEPNARLSCDPKQLADSLQQLVDNYALKNNLNNDIQIGMAEYPFLPRAYTAINDQELIDILLMAVNAGVKMNDSEPGSHWVHLCAIDAAPAASFVCGDIRRSCIEGIDKGLVKVRSSSKSDIIWNNDHSTDTNVS</sequence>
<gene>
    <name evidence="3" type="ORF">BTO08_10270</name>
</gene>
<dbReference type="OrthoDB" id="5900357at2"/>
<organism evidence="3 4">
    <name type="scientific">Photobacterium angustum</name>
    <dbReference type="NCBI Taxonomy" id="661"/>
    <lineage>
        <taxon>Bacteria</taxon>
        <taxon>Pseudomonadati</taxon>
        <taxon>Pseudomonadota</taxon>
        <taxon>Gammaproteobacteria</taxon>
        <taxon>Vibrionales</taxon>
        <taxon>Vibrionaceae</taxon>
        <taxon>Photobacterium</taxon>
    </lineage>
</organism>
<keyword evidence="1" id="KW-1133">Transmembrane helix</keyword>
<accession>A0A2S7W1P2</accession>
<name>A0A2S7W1P2_PHOAN</name>
<dbReference type="SUPFAM" id="SSF48452">
    <property type="entry name" value="TPR-like"/>
    <property type="match status" value="1"/>
</dbReference>
<proteinExistence type="predicted"/>
<dbReference type="InterPro" id="IPR019734">
    <property type="entry name" value="TPR_rpt"/>
</dbReference>
<evidence type="ECO:0000313" key="3">
    <source>
        <dbReference type="EMBL" id="PQJ67754.1"/>
    </source>
</evidence>
<comment type="caution">
    <text evidence="3">The sequence shown here is derived from an EMBL/GenBank/DDBJ whole genome shotgun (WGS) entry which is preliminary data.</text>
</comment>
<feature type="transmembrane region" description="Helical" evidence="1">
    <location>
        <begin position="489"/>
        <end position="505"/>
    </location>
</feature>
<evidence type="ECO:0000256" key="2">
    <source>
        <dbReference type="SAM" id="SignalP"/>
    </source>
</evidence>